<proteinExistence type="predicted"/>
<evidence type="ECO:0000313" key="2">
    <source>
        <dbReference type="EMBL" id="KMQ87583.1"/>
    </source>
</evidence>
<dbReference type="Gene3D" id="3.30.420.10">
    <property type="entry name" value="Ribonuclease H-like superfamily/Ribonuclease H"/>
    <property type="match status" value="1"/>
</dbReference>
<evidence type="ECO:0000313" key="3">
    <source>
        <dbReference type="Proteomes" id="UP000036403"/>
    </source>
</evidence>
<keyword evidence="3" id="KW-1185">Reference proteome</keyword>
<organism evidence="2 3">
    <name type="scientific">Lasius niger</name>
    <name type="common">Black garden ant</name>
    <dbReference type="NCBI Taxonomy" id="67767"/>
    <lineage>
        <taxon>Eukaryota</taxon>
        <taxon>Metazoa</taxon>
        <taxon>Ecdysozoa</taxon>
        <taxon>Arthropoda</taxon>
        <taxon>Hexapoda</taxon>
        <taxon>Insecta</taxon>
        <taxon>Pterygota</taxon>
        <taxon>Neoptera</taxon>
        <taxon>Endopterygota</taxon>
        <taxon>Hymenoptera</taxon>
        <taxon>Apocrita</taxon>
        <taxon>Aculeata</taxon>
        <taxon>Formicoidea</taxon>
        <taxon>Formicidae</taxon>
        <taxon>Formicinae</taxon>
        <taxon>Lasius</taxon>
        <taxon>Lasius</taxon>
    </lineage>
</organism>
<comment type="caution">
    <text evidence="2">The sequence shown here is derived from an EMBL/GenBank/DDBJ whole genome shotgun (WGS) entry which is preliminary data.</text>
</comment>
<dbReference type="OrthoDB" id="7543959at2759"/>
<feature type="domain" description="Mos1 transposase HTH" evidence="1">
    <location>
        <begin position="5"/>
        <end position="51"/>
    </location>
</feature>
<dbReference type="Pfam" id="PF17906">
    <property type="entry name" value="HTH_48"/>
    <property type="match status" value="1"/>
</dbReference>
<dbReference type="PaxDb" id="67767-A0A0J7KB36"/>
<dbReference type="PANTHER" id="PTHR46060">
    <property type="entry name" value="MARINER MOS1 TRANSPOSASE-LIKE PROTEIN"/>
    <property type="match status" value="1"/>
</dbReference>
<dbReference type="GO" id="GO:0003676">
    <property type="term" value="F:nucleic acid binding"/>
    <property type="evidence" value="ECO:0007669"/>
    <property type="project" value="InterPro"/>
</dbReference>
<name>A0A0J7KB36_LASNI</name>
<dbReference type="Proteomes" id="UP000036403">
    <property type="component" value="Unassembled WGS sequence"/>
</dbReference>
<accession>A0A0J7KB36</accession>
<dbReference type="InterPro" id="IPR001888">
    <property type="entry name" value="Transposase_1"/>
</dbReference>
<dbReference type="PANTHER" id="PTHR46060:SF1">
    <property type="entry name" value="MARINER MOS1 TRANSPOSASE-LIKE PROTEIN"/>
    <property type="match status" value="1"/>
</dbReference>
<dbReference type="Pfam" id="PF01359">
    <property type="entry name" value="Transposase_1"/>
    <property type="match status" value="1"/>
</dbReference>
<gene>
    <name evidence="2" type="ORF">RF55_13094</name>
</gene>
<sequence>MEKDEFRAVIKHFYLKKWTAAQIKAELHEVHGDSAPALKTVYFWINEFKRGRTSTKDEARPGRPVEATTPEVIKKIHRIVMEDRRMKVRDIAEIVGISVGGVYNILHEKLEMKKLCARWVPRLLTIDQKRTRKDISEQCLSMLKRNAKDFWRRFVTVDETWIHHYTPESKQQSKQWTVSGESAPKKAKTVLSAGKVMATVFWDSQGIILIDYLQKGQSITGAYYATLLNRLDEELRTKRPRLMKKKLLFHQDNAPAHTSVVAMAKVHELGYELLPHPPYSPDLAPCDFFLFPNLKIWLGGKRFSSNEKAIAAVDEYFQGFETSYFSEGIKKLEHRWTKCVELEGDYVEK</sequence>
<dbReference type="InterPro" id="IPR036397">
    <property type="entry name" value="RNaseH_sf"/>
</dbReference>
<dbReference type="STRING" id="67767.A0A0J7KB36"/>
<reference evidence="2 3" key="1">
    <citation type="submission" date="2015-04" db="EMBL/GenBank/DDBJ databases">
        <title>Lasius niger genome sequencing.</title>
        <authorList>
            <person name="Konorov E.A."/>
            <person name="Nikitin M.A."/>
            <person name="Kirill M.V."/>
            <person name="Chang P."/>
        </authorList>
    </citation>
    <scope>NUCLEOTIDE SEQUENCE [LARGE SCALE GENOMIC DNA]</scope>
    <source>
        <tissue evidence="2">Whole</tissue>
    </source>
</reference>
<dbReference type="AlphaFoldDB" id="A0A0J7KB36"/>
<dbReference type="InterPro" id="IPR041426">
    <property type="entry name" value="Mos1_HTH"/>
</dbReference>
<protein>
    <submittedName>
        <fullName evidence="2">Mariner transposase</fullName>
    </submittedName>
</protein>
<dbReference type="EMBL" id="LBMM01010241">
    <property type="protein sequence ID" value="KMQ87583.1"/>
    <property type="molecule type" value="Genomic_DNA"/>
</dbReference>
<dbReference type="InterPro" id="IPR052709">
    <property type="entry name" value="Transposase-MT_Hybrid"/>
</dbReference>
<dbReference type="Gene3D" id="1.10.10.1450">
    <property type="match status" value="1"/>
</dbReference>
<evidence type="ECO:0000259" key="1">
    <source>
        <dbReference type="Pfam" id="PF17906"/>
    </source>
</evidence>